<feature type="domain" description="Membrane transport protein MMPL" evidence="9">
    <location>
        <begin position="602"/>
        <end position="859"/>
    </location>
</feature>
<feature type="region of interest" description="Disordered" evidence="7">
    <location>
        <begin position="116"/>
        <end position="139"/>
    </location>
</feature>
<keyword evidence="3" id="KW-1003">Cell membrane</keyword>
<dbReference type="InterPro" id="IPR004869">
    <property type="entry name" value="MMPL_dom"/>
</dbReference>
<keyword evidence="5 8" id="KW-1133">Transmembrane helix</keyword>
<keyword evidence="11" id="KW-1185">Reference proteome</keyword>
<dbReference type="Pfam" id="PF03176">
    <property type="entry name" value="MMPL"/>
    <property type="match status" value="2"/>
</dbReference>
<dbReference type="RefSeq" id="XP_002764888.1">
    <property type="nucleotide sequence ID" value="XM_002764842.1"/>
</dbReference>
<feature type="transmembrane region" description="Helical" evidence="8">
    <location>
        <begin position="669"/>
        <end position="692"/>
    </location>
</feature>
<feature type="transmembrane region" description="Helical" evidence="8">
    <location>
        <begin position="366"/>
        <end position="388"/>
    </location>
</feature>
<feature type="transmembrane region" description="Helical" evidence="8">
    <location>
        <begin position="463"/>
        <end position="484"/>
    </location>
</feature>
<dbReference type="OrthoDB" id="422941at2759"/>
<dbReference type="OMA" id="RWITIPI"/>
<feature type="transmembrane region" description="Helical" evidence="8">
    <location>
        <begin position="787"/>
        <end position="810"/>
    </location>
</feature>
<feature type="transmembrane region" description="Helical" evidence="8">
    <location>
        <begin position="324"/>
        <end position="346"/>
    </location>
</feature>
<evidence type="ECO:0000313" key="10">
    <source>
        <dbReference type="EMBL" id="EEQ97605.1"/>
    </source>
</evidence>
<comment type="subcellular location">
    <subcellularLocation>
        <location evidence="1">Cell membrane</location>
        <topology evidence="1">Multi-pass membrane protein</topology>
    </subcellularLocation>
</comment>
<feature type="domain" description="Membrane transport protein MMPL" evidence="9">
    <location>
        <begin position="197"/>
        <end position="421"/>
    </location>
</feature>
<feature type="transmembrane region" description="Helical" evidence="8">
    <location>
        <begin position="816"/>
        <end position="838"/>
    </location>
</feature>
<dbReference type="GO" id="GO:0005886">
    <property type="term" value="C:plasma membrane"/>
    <property type="evidence" value="ECO:0007669"/>
    <property type="project" value="UniProtKB-SubCell"/>
</dbReference>
<dbReference type="PANTHER" id="PTHR33406:SF6">
    <property type="entry name" value="MEMBRANE PROTEIN YDGH-RELATED"/>
    <property type="match status" value="1"/>
</dbReference>
<evidence type="ECO:0000256" key="7">
    <source>
        <dbReference type="SAM" id="MobiDB-lite"/>
    </source>
</evidence>
<keyword evidence="4 8" id="KW-0812">Transmembrane</keyword>
<sequence length="892" mass="98595">MADQSSSKGWQLYKRFTTFYFGRGGKSNLDADRRSESDSSNTTTSSTDGKCSSGFVYTYLNWLFKLRWITIPIVIGLVVAGVFGLIDVFEVTDDDFAVPANTRSYKNSEAYNDWYAPVPSHTTPSPTPSPTPTLQPTKPPMHYTAEETMLIQRLDGSSLTEDYLLYNVTRYVYDAWQPPEYLLTSYYAYKQNGDLLKAEVLISANHSASMMEVWFASSLSGEVRQLEEKMVQNLYEHFGSDVIYVGFTGTYTNDIEAKTMTEQEVIHSDAIVIPVSFVLLALVLRSWRMIFIPLVSIVVTASYTGGILYLIARYWMKVTSAAPAVTAFLIVALSFDYSLFILTRYREEMQLHGRTSFEALGLSVRHSGHVIMGSGSTLTLCFIGLLFIPIVQFRSLGAGLMIAVILAVTVNLTVIPTLMLSFPSFFSTFGCFGISRIFKSCSSRIPRCKIPCWFHWAKFTTKWYSTLLAVAIVIGLGVPFTIFVTEMETSPDMTLLQPRGMSTAETLERIQESFSPGLWAPYTIMLGSKQGVIFDSPDYWHAAQSFQEELVDTLLVGQNTSALASIMLVKIDSVPTMRVPYSMAKLANSPLCKLDICSYFQEGLEATMNPAGTAVTATLVADQAPTSTASEKFVYNLRALVDKYNSQYGDVIEIIENGVSCETYDSNRAVMGSFVITLGIILGICIVVVGFLYQSILIPLRSVVTIYITLVFSFGFTIGVFQLGWFNGLNCATLSSEVSQGLSWVVVPICFAVVLGLSLDYEIFLLGRITESRHLGYGDKASIEIGVWKTGSVISMAGIIMAVAFLGLVLTSSPMLNQAGFLLVVAVLLDTFVVRPFMTPALMAILGRWNWWPHKVTHVCYNDSQHLLDLERKATSDAAAASSESSTTSSEV</sequence>
<reference evidence="10 11" key="1">
    <citation type="submission" date="2008-07" db="EMBL/GenBank/DDBJ databases">
        <authorList>
            <person name="El-Sayed N."/>
            <person name="Caler E."/>
            <person name="Inman J."/>
            <person name="Amedeo P."/>
            <person name="Hass B."/>
            <person name="Wortman J."/>
        </authorList>
    </citation>
    <scope>NUCLEOTIDE SEQUENCE [LARGE SCALE GENOMIC DNA]</scope>
    <source>
        <strain evidence="11">ATCC 50983 / TXsc</strain>
    </source>
</reference>
<dbReference type="AlphaFoldDB" id="C5M027"/>
<evidence type="ECO:0000259" key="9">
    <source>
        <dbReference type="Pfam" id="PF03176"/>
    </source>
</evidence>
<dbReference type="Gene3D" id="1.20.1640.10">
    <property type="entry name" value="Multidrug efflux transporter AcrB transmembrane domain"/>
    <property type="match status" value="2"/>
</dbReference>
<feature type="transmembrane region" description="Helical" evidence="8">
    <location>
        <begin position="704"/>
        <end position="725"/>
    </location>
</feature>
<name>C5M027_PERM5</name>
<dbReference type="SUPFAM" id="SSF82866">
    <property type="entry name" value="Multidrug efflux transporter AcrB transmembrane domain"/>
    <property type="match status" value="2"/>
</dbReference>
<feature type="transmembrane region" description="Helical" evidence="8">
    <location>
        <begin position="265"/>
        <end position="284"/>
    </location>
</feature>
<dbReference type="EMBL" id="GG687015">
    <property type="protein sequence ID" value="EEQ97605.1"/>
    <property type="molecule type" value="Genomic_DNA"/>
</dbReference>
<dbReference type="GeneID" id="9036943"/>
<proteinExistence type="inferred from homology"/>
<feature type="transmembrane region" description="Helical" evidence="8">
    <location>
        <begin position="290"/>
        <end position="312"/>
    </location>
</feature>
<evidence type="ECO:0000256" key="8">
    <source>
        <dbReference type="SAM" id="Phobius"/>
    </source>
</evidence>
<keyword evidence="6 8" id="KW-0472">Membrane</keyword>
<accession>C5M027</accession>
<dbReference type="InterPro" id="IPR050545">
    <property type="entry name" value="Mycobact_MmpL"/>
</dbReference>
<dbReference type="InParanoid" id="C5M027"/>
<evidence type="ECO:0000256" key="3">
    <source>
        <dbReference type="ARBA" id="ARBA00022475"/>
    </source>
</evidence>
<feature type="compositionally biased region" description="Pro residues" evidence="7">
    <location>
        <begin position="125"/>
        <end position="139"/>
    </location>
</feature>
<evidence type="ECO:0000256" key="1">
    <source>
        <dbReference type="ARBA" id="ARBA00004651"/>
    </source>
</evidence>
<evidence type="ECO:0000256" key="5">
    <source>
        <dbReference type="ARBA" id="ARBA00022989"/>
    </source>
</evidence>
<organism evidence="11">
    <name type="scientific">Perkinsus marinus (strain ATCC 50983 / TXsc)</name>
    <dbReference type="NCBI Taxonomy" id="423536"/>
    <lineage>
        <taxon>Eukaryota</taxon>
        <taxon>Sar</taxon>
        <taxon>Alveolata</taxon>
        <taxon>Perkinsozoa</taxon>
        <taxon>Perkinsea</taxon>
        <taxon>Perkinsida</taxon>
        <taxon>Perkinsidae</taxon>
        <taxon>Perkinsus</taxon>
    </lineage>
</organism>
<feature type="transmembrane region" description="Helical" evidence="8">
    <location>
        <begin position="66"/>
        <end position="86"/>
    </location>
</feature>
<evidence type="ECO:0000256" key="4">
    <source>
        <dbReference type="ARBA" id="ARBA00022692"/>
    </source>
</evidence>
<feature type="transmembrane region" description="Helical" evidence="8">
    <location>
        <begin position="395"/>
        <end position="414"/>
    </location>
</feature>
<dbReference type="PANTHER" id="PTHR33406">
    <property type="entry name" value="MEMBRANE PROTEIN MJ1562-RELATED"/>
    <property type="match status" value="1"/>
</dbReference>
<evidence type="ECO:0000256" key="6">
    <source>
        <dbReference type="ARBA" id="ARBA00023136"/>
    </source>
</evidence>
<dbReference type="Proteomes" id="UP000007800">
    <property type="component" value="Unassembled WGS sequence"/>
</dbReference>
<protein>
    <recommendedName>
        <fullName evidence="9">Membrane transport protein MMPL domain-containing protein</fullName>
    </recommendedName>
</protein>
<evidence type="ECO:0000256" key="2">
    <source>
        <dbReference type="ARBA" id="ARBA00010157"/>
    </source>
</evidence>
<comment type="similarity">
    <text evidence="2">Belongs to the resistance-nodulation-cell division (RND) (TC 2.A.6) family. MmpL subfamily.</text>
</comment>
<gene>
    <name evidence="10" type="ORF">Pmar_PMAR007454</name>
</gene>
<evidence type="ECO:0000313" key="11">
    <source>
        <dbReference type="Proteomes" id="UP000007800"/>
    </source>
</evidence>
<feature type="transmembrane region" description="Helical" evidence="8">
    <location>
        <begin position="745"/>
        <end position="766"/>
    </location>
</feature>